<proteinExistence type="predicted"/>
<name>Q1YM57_AURMS</name>
<evidence type="ECO:0000256" key="2">
    <source>
        <dbReference type="SAM" id="MobiDB-lite"/>
    </source>
</evidence>
<accession>Q1YM57</accession>
<dbReference type="BioCyc" id="AURANTIMONAS:SI859A1_02340-MONOMER"/>
<feature type="coiled-coil region" evidence="1">
    <location>
        <begin position="30"/>
        <end position="57"/>
    </location>
</feature>
<evidence type="ECO:0000313" key="4">
    <source>
        <dbReference type="Proteomes" id="UP000000321"/>
    </source>
</evidence>
<protein>
    <submittedName>
        <fullName evidence="3">Uncharacterized protein</fullName>
    </submittedName>
</protein>
<keyword evidence="4" id="KW-1185">Reference proteome</keyword>
<dbReference type="Proteomes" id="UP000000321">
    <property type="component" value="Unassembled WGS sequence"/>
</dbReference>
<organism evidence="3 4">
    <name type="scientific">Aurantimonas manganoxydans (strain ATCC BAA-1229 / DSM 21871 / SI85-9A1)</name>
    <dbReference type="NCBI Taxonomy" id="287752"/>
    <lineage>
        <taxon>Bacteria</taxon>
        <taxon>Pseudomonadati</taxon>
        <taxon>Pseudomonadota</taxon>
        <taxon>Alphaproteobacteria</taxon>
        <taxon>Hyphomicrobiales</taxon>
        <taxon>Aurantimonadaceae</taxon>
        <taxon>Aurantimonas</taxon>
    </lineage>
</organism>
<gene>
    <name evidence="3" type="ORF">SI859A1_02340</name>
</gene>
<dbReference type="EMBL" id="AAPJ01000001">
    <property type="protein sequence ID" value="EAS51524.1"/>
    <property type="molecule type" value="Genomic_DNA"/>
</dbReference>
<feature type="compositionally biased region" description="Basic and acidic residues" evidence="2">
    <location>
        <begin position="87"/>
        <end position="96"/>
    </location>
</feature>
<keyword evidence="1" id="KW-0175">Coiled coil</keyword>
<feature type="region of interest" description="Disordered" evidence="2">
    <location>
        <begin position="85"/>
        <end position="121"/>
    </location>
</feature>
<comment type="caution">
    <text evidence="3">The sequence shown here is derived from an EMBL/GenBank/DDBJ whole genome shotgun (WGS) entry which is preliminary data.</text>
</comment>
<dbReference type="AlphaFoldDB" id="Q1YM57"/>
<evidence type="ECO:0000313" key="3">
    <source>
        <dbReference type="EMBL" id="EAS51524.1"/>
    </source>
</evidence>
<evidence type="ECO:0000256" key="1">
    <source>
        <dbReference type="SAM" id="Coils"/>
    </source>
</evidence>
<sequence>MSTMLKTLDIVLIAIMISAAAWTYKIKHEAETLETEVAKVERRIALERETISLLEADWSLLDQPNRLQRIANAFQDELQLQPMRPDQIVRPDELPRRPVNLVPETGGNLGGYADSSDTVVR</sequence>
<reference evidence="3 4" key="1">
    <citation type="journal article" date="2008" name="Appl. Environ. Microbiol.">
        <title>Genomic insights into Mn(II) oxidation by the marine alphaproteobacterium Aurantimonas sp. strain SI85-9A1.</title>
        <authorList>
            <person name="Dick G.J."/>
            <person name="Podell S."/>
            <person name="Johnson H.A."/>
            <person name="Rivera-Espinoza Y."/>
            <person name="Bernier-Latmani R."/>
            <person name="McCarthy J.K."/>
            <person name="Torpey J.W."/>
            <person name="Clement B.G."/>
            <person name="Gaasterland T."/>
            <person name="Tebo B.M."/>
        </authorList>
    </citation>
    <scope>NUCLEOTIDE SEQUENCE [LARGE SCALE GENOMIC DNA]</scope>
    <source>
        <strain evidence="3 4">SI85-9A1</strain>
    </source>
</reference>
<dbReference type="HOGENOM" id="CLU_144121_1_0_5"/>